<evidence type="ECO:0000256" key="3">
    <source>
        <dbReference type="ARBA" id="ARBA00022574"/>
    </source>
</evidence>
<proteinExistence type="predicted"/>
<dbReference type="InterPro" id="IPR015943">
    <property type="entry name" value="WD40/YVTN_repeat-like_dom_sf"/>
</dbReference>
<evidence type="ECO:0000256" key="1">
    <source>
        <dbReference type="ARBA" id="ARBA00004496"/>
    </source>
</evidence>
<dbReference type="InParanoid" id="A0A2P6MX94"/>
<name>A0A2P6MX94_9EUKA</name>
<comment type="caution">
    <text evidence="5">The sequence shown here is derived from an EMBL/GenBank/DDBJ whole genome shotgun (WGS) entry which is preliminary data.</text>
</comment>
<dbReference type="GO" id="GO:0045503">
    <property type="term" value="F:dynein light chain binding"/>
    <property type="evidence" value="ECO:0007669"/>
    <property type="project" value="TreeGrafter"/>
</dbReference>
<dbReference type="AlphaFoldDB" id="A0A2P6MX94"/>
<gene>
    <name evidence="5" type="ORF">PROFUN_07798</name>
</gene>
<keyword evidence="4" id="KW-0677">Repeat</keyword>
<organism evidence="5 6">
    <name type="scientific">Planoprotostelium fungivorum</name>
    <dbReference type="NCBI Taxonomy" id="1890364"/>
    <lineage>
        <taxon>Eukaryota</taxon>
        <taxon>Amoebozoa</taxon>
        <taxon>Evosea</taxon>
        <taxon>Variosea</taxon>
        <taxon>Cavosteliida</taxon>
        <taxon>Cavosteliaceae</taxon>
        <taxon>Planoprotostelium</taxon>
    </lineage>
</organism>
<keyword evidence="3" id="KW-0853">WD repeat</keyword>
<evidence type="ECO:0000313" key="5">
    <source>
        <dbReference type="EMBL" id="PRP76276.1"/>
    </source>
</evidence>
<dbReference type="GO" id="GO:0045504">
    <property type="term" value="F:dynein heavy chain binding"/>
    <property type="evidence" value="ECO:0007669"/>
    <property type="project" value="TreeGrafter"/>
</dbReference>
<evidence type="ECO:0000256" key="4">
    <source>
        <dbReference type="ARBA" id="ARBA00022737"/>
    </source>
</evidence>
<evidence type="ECO:0000313" key="6">
    <source>
        <dbReference type="Proteomes" id="UP000241769"/>
    </source>
</evidence>
<dbReference type="InterPro" id="IPR001680">
    <property type="entry name" value="WD40_rpt"/>
</dbReference>
<dbReference type="SMART" id="SM00320">
    <property type="entry name" value="WD40"/>
    <property type="match status" value="5"/>
</dbReference>
<comment type="subcellular location">
    <subcellularLocation>
        <location evidence="1">Cytoplasm</location>
    </subcellularLocation>
</comment>
<dbReference type="OrthoDB" id="445052at2759"/>
<dbReference type="Pfam" id="PF00400">
    <property type="entry name" value="WD40"/>
    <property type="match status" value="2"/>
</dbReference>
<accession>A0A2P6MX94</accession>
<sequence>MSSLGGFGAFSRIAIPNEDGSTAPAHLKFDDGGDSNIDFESTWKQAKSYATFETQTDPVRLPEKKVGTGDRIEKHTQTVDNKEEAKFVVDTSPAFIDFLKEQTPIMEEQLEKNLQSRAFGQYTVSWEEEINSISCAYELSPSPNFNAAASEDSVSGLTWNASGSMLVASYGKLDHAGWCSHVGSLKGWNVFRRKMDPKKPEVSIETPNCLMCAEFHPEEVSIIAGGTFNGQLLVWDLDNTDEPLLAATEFTEDNHLEPISKIVWLPGSTRKSSKILTIGGDGKVLCWGLIQKLDTSWKLDLIQGYLLSIRNKGVLTGGTALSLNSEDPNTFVVGTEPGRIYKCALNDRHNREVTADEPRFHFANPINFSYDTHTGPVNHVHFSPFHRNIFLSCACDSQIRIYHMLKQKCALTLLPSPTHYVYCCTWSPFRPLVFAAGSGDGRMYIYDLQKSRVRATATIDAGTLKAAVIAVSFNAKRRDYIATGDAKGVVRVWQLNHFLSRERPQEMALLSVLGGAEKKQGKTEEKE</sequence>
<dbReference type="SUPFAM" id="SSF50978">
    <property type="entry name" value="WD40 repeat-like"/>
    <property type="match status" value="1"/>
</dbReference>
<dbReference type="InterPro" id="IPR036322">
    <property type="entry name" value="WD40_repeat_dom_sf"/>
</dbReference>
<evidence type="ECO:0000256" key="2">
    <source>
        <dbReference type="ARBA" id="ARBA00022490"/>
    </source>
</evidence>
<keyword evidence="2" id="KW-0963">Cytoplasm</keyword>
<dbReference type="EMBL" id="MDYQ01000337">
    <property type="protein sequence ID" value="PRP76276.1"/>
    <property type="molecule type" value="Genomic_DNA"/>
</dbReference>
<dbReference type="GO" id="GO:0097014">
    <property type="term" value="C:ciliary plasm"/>
    <property type="evidence" value="ECO:0007669"/>
    <property type="project" value="TreeGrafter"/>
</dbReference>
<keyword evidence="6" id="KW-1185">Reference proteome</keyword>
<dbReference type="PANTHER" id="PTHR12442:SF26">
    <property type="entry name" value="CYTOPLASMIC DYNEIN 2 INTERMEDIATE CHAIN 2"/>
    <property type="match status" value="1"/>
</dbReference>
<reference evidence="5 6" key="1">
    <citation type="journal article" date="2018" name="Genome Biol. Evol.">
        <title>Multiple Roots of Fruiting Body Formation in Amoebozoa.</title>
        <authorList>
            <person name="Hillmann F."/>
            <person name="Forbes G."/>
            <person name="Novohradska S."/>
            <person name="Ferling I."/>
            <person name="Riege K."/>
            <person name="Groth M."/>
            <person name="Westermann M."/>
            <person name="Marz M."/>
            <person name="Spaller T."/>
            <person name="Winckler T."/>
            <person name="Schaap P."/>
            <person name="Glockner G."/>
        </authorList>
    </citation>
    <scope>NUCLEOTIDE SEQUENCE [LARGE SCALE GENOMIC DNA]</scope>
    <source>
        <strain evidence="5 6">Jena</strain>
    </source>
</reference>
<dbReference type="PANTHER" id="PTHR12442">
    <property type="entry name" value="DYNEIN INTERMEDIATE CHAIN"/>
    <property type="match status" value="1"/>
</dbReference>
<protein>
    <submittedName>
        <fullName evidence="5">Uncharacterized protein</fullName>
    </submittedName>
</protein>
<dbReference type="GO" id="GO:0005868">
    <property type="term" value="C:cytoplasmic dynein complex"/>
    <property type="evidence" value="ECO:0007669"/>
    <property type="project" value="TreeGrafter"/>
</dbReference>
<dbReference type="GO" id="GO:0042073">
    <property type="term" value="P:intraciliary transport"/>
    <property type="evidence" value="ECO:0007669"/>
    <property type="project" value="TreeGrafter"/>
</dbReference>
<dbReference type="Proteomes" id="UP000241769">
    <property type="component" value="Unassembled WGS sequence"/>
</dbReference>
<dbReference type="STRING" id="1890364.A0A2P6MX94"/>
<dbReference type="Gene3D" id="2.130.10.10">
    <property type="entry name" value="YVTN repeat-like/Quinoprotein amine dehydrogenase"/>
    <property type="match status" value="2"/>
</dbReference>
<dbReference type="InterPro" id="IPR050687">
    <property type="entry name" value="Dynein_IC"/>
</dbReference>